<evidence type="ECO:0000256" key="1">
    <source>
        <dbReference type="ARBA" id="ARBA00004370"/>
    </source>
</evidence>
<accession>A0A1H8FUG0</accession>
<name>A0A1H8FUG0_9SPHN</name>
<dbReference type="GO" id="GO:0006629">
    <property type="term" value="P:lipid metabolic process"/>
    <property type="evidence" value="ECO:0007669"/>
    <property type="project" value="UniProtKB-KW"/>
</dbReference>
<dbReference type="Proteomes" id="UP000199206">
    <property type="component" value="Unassembled WGS sequence"/>
</dbReference>
<keyword evidence="5" id="KW-0443">Lipid metabolism</keyword>
<comment type="subcellular location">
    <subcellularLocation>
        <location evidence="1">Membrane</location>
    </subcellularLocation>
</comment>
<dbReference type="RefSeq" id="WP_093666100.1">
    <property type="nucleotide sequence ID" value="NZ_FOCF01000006.1"/>
</dbReference>
<dbReference type="EMBL" id="FOCF01000006">
    <property type="protein sequence ID" value="SEN35451.1"/>
    <property type="molecule type" value="Genomic_DNA"/>
</dbReference>
<dbReference type="GO" id="GO:0016020">
    <property type="term" value="C:membrane"/>
    <property type="evidence" value="ECO:0007669"/>
    <property type="project" value="UniProtKB-SubCell"/>
</dbReference>
<dbReference type="PANTHER" id="PTHR23063:SF52">
    <property type="entry name" value="LYSOPHOSPHATIDYLCHOLINE ACYLTRANSFERASE"/>
    <property type="match status" value="1"/>
</dbReference>
<evidence type="ECO:0000256" key="7">
    <source>
        <dbReference type="ARBA" id="ARBA00023315"/>
    </source>
</evidence>
<evidence type="ECO:0000313" key="9">
    <source>
        <dbReference type="EMBL" id="SEN35451.1"/>
    </source>
</evidence>
<dbReference type="GO" id="GO:0016746">
    <property type="term" value="F:acyltransferase activity"/>
    <property type="evidence" value="ECO:0007669"/>
    <property type="project" value="UniProtKB-KW"/>
</dbReference>
<keyword evidence="10" id="KW-1185">Reference proteome</keyword>
<dbReference type="InterPro" id="IPR002123">
    <property type="entry name" value="Plipid/glycerol_acylTrfase"/>
</dbReference>
<reference evidence="10" key="1">
    <citation type="submission" date="2016-10" db="EMBL/GenBank/DDBJ databases">
        <authorList>
            <person name="Varghese N."/>
            <person name="Submissions S."/>
        </authorList>
    </citation>
    <scope>NUCLEOTIDE SEQUENCE [LARGE SCALE GENOMIC DNA]</scope>
    <source>
        <strain evidence="10">S6-262</strain>
    </source>
</reference>
<evidence type="ECO:0000256" key="6">
    <source>
        <dbReference type="ARBA" id="ARBA00023136"/>
    </source>
</evidence>
<evidence type="ECO:0000259" key="8">
    <source>
        <dbReference type="SMART" id="SM00563"/>
    </source>
</evidence>
<gene>
    <name evidence="9" type="ORF">SAMN05192583_2581</name>
</gene>
<feature type="domain" description="Phospholipid/glycerol acyltransferase" evidence="8">
    <location>
        <begin position="63"/>
        <end position="177"/>
    </location>
</feature>
<evidence type="ECO:0000256" key="2">
    <source>
        <dbReference type="ARBA" id="ARBA00022679"/>
    </source>
</evidence>
<proteinExistence type="predicted"/>
<keyword evidence="7 9" id="KW-0012">Acyltransferase</keyword>
<organism evidence="9 10">
    <name type="scientific">Sphingomonas gellani</name>
    <dbReference type="NCBI Taxonomy" id="1166340"/>
    <lineage>
        <taxon>Bacteria</taxon>
        <taxon>Pseudomonadati</taxon>
        <taxon>Pseudomonadota</taxon>
        <taxon>Alphaproteobacteria</taxon>
        <taxon>Sphingomonadales</taxon>
        <taxon>Sphingomonadaceae</taxon>
        <taxon>Sphingomonas</taxon>
    </lineage>
</organism>
<keyword evidence="2 9" id="KW-0808">Transferase</keyword>
<dbReference type="STRING" id="1166340.SAMN05192583_2581"/>
<evidence type="ECO:0000256" key="4">
    <source>
        <dbReference type="ARBA" id="ARBA00022989"/>
    </source>
</evidence>
<keyword evidence="6" id="KW-0472">Membrane</keyword>
<dbReference type="SUPFAM" id="SSF69593">
    <property type="entry name" value="Glycerol-3-phosphate (1)-acyltransferase"/>
    <property type="match status" value="1"/>
</dbReference>
<dbReference type="AlphaFoldDB" id="A0A1H8FUG0"/>
<dbReference type="OrthoDB" id="9806880at2"/>
<dbReference type="Pfam" id="PF01553">
    <property type="entry name" value="Acyltransferase"/>
    <property type="match status" value="1"/>
</dbReference>
<evidence type="ECO:0000256" key="5">
    <source>
        <dbReference type="ARBA" id="ARBA00023098"/>
    </source>
</evidence>
<sequence length="242" mass="25995">MRRVRLIGRIVALIAALSFGLILHATWRLARRPSPWPRRFLAAVAWITGARTRIQGSPLTRDVVFVANHLSWLDIPLLAGATGTAFVAKGELRRAPLVGWLSTLNHTLFVSRENRMGVAGQVAQLRAALAGVPCVAIFPEGTTGDSITLLPFKPALLAALDPPPPGVRVQPVCIDYGPETAALAWVGDEHGAHHAARVLGRAGHFVATLHFLPPFDPAPLGGRKAIAAEARRRIEQAMNTAQ</sequence>
<keyword evidence="3" id="KW-0812">Transmembrane</keyword>
<keyword evidence="4" id="KW-1133">Transmembrane helix</keyword>
<evidence type="ECO:0000313" key="10">
    <source>
        <dbReference type="Proteomes" id="UP000199206"/>
    </source>
</evidence>
<dbReference type="SMART" id="SM00563">
    <property type="entry name" value="PlsC"/>
    <property type="match status" value="1"/>
</dbReference>
<dbReference type="CDD" id="cd07989">
    <property type="entry name" value="LPLAT_AGPAT-like"/>
    <property type="match status" value="1"/>
</dbReference>
<protein>
    <submittedName>
        <fullName evidence="9">Lyso-ornithine lipid acyltransferase</fullName>
    </submittedName>
</protein>
<evidence type="ECO:0000256" key="3">
    <source>
        <dbReference type="ARBA" id="ARBA00022692"/>
    </source>
</evidence>
<dbReference type="PANTHER" id="PTHR23063">
    <property type="entry name" value="PHOSPHOLIPID ACYLTRANSFERASE"/>
    <property type="match status" value="1"/>
</dbReference>